<accession>A0AAV7YS88</accession>
<gene>
    <name evidence="2" type="ORF">M0812_20716</name>
</gene>
<evidence type="ECO:0000313" key="2">
    <source>
        <dbReference type="EMBL" id="KAJ3431795.1"/>
    </source>
</evidence>
<dbReference type="EMBL" id="JANTQA010000047">
    <property type="protein sequence ID" value="KAJ3431795.1"/>
    <property type="molecule type" value="Genomic_DNA"/>
</dbReference>
<name>A0AAV7YS88_9EUKA</name>
<feature type="compositionally biased region" description="Polar residues" evidence="1">
    <location>
        <begin position="54"/>
        <end position="68"/>
    </location>
</feature>
<comment type="caution">
    <text evidence="2">The sequence shown here is derived from an EMBL/GenBank/DDBJ whole genome shotgun (WGS) entry which is preliminary data.</text>
</comment>
<dbReference type="Proteomes" id="UP001146793">
    <property type="component" value="Unassembled WGS sequence"/>
</dbReference>
<evidence type="ECO:0000313" key="3">
    <source>
        <dbReference type="Proteomes" id="UP001146793"/>
    </source>
</evidence>
<proteinExistence type="predicted"/>
<evidence type="ECO:0000256" key="1">
    <source>
        <dbReference type="SAM" id="MobiDB-lite"/>
    </source>
</evidence>
<protein>
    <submittedName>
        <fullName evidence="2">Uncharacterized protein</fullName>
    </submittedName>
</protein>
<organism evidence="2 3">
    <name type="scientific">Anaeramoeba flamelloides</name>
    <dbReference type="NCBI Taxonomy" id="1746091"/>
    <lineage>
        <taxon>Eukaryota</taxon>
        <taxon>Metamonada</taxon>
        <taxon>Anaeramoebidae</taxon>
        <taxon>Anaeramoeba</taxon>
    </lineage>
</organism>
<reference evidence="2" key="1">
    <citation type="submission" date="2022-08" db="EMBL/GenBank/DDBJ databases">
        <title>Novel sulphate-reducing endosymbionts in the free-living metamonad Anaeramoeba.</title>
        <authorList>
            <person name="Jerlstrom-Hultqvist J."/>
            <person name="Cepicka I."/>
            <person name="Gallot-Lavallee L."/>
            <person name="Salas-Leiva D."/>
            <person name="Curtis B.A."/>
            <person name="Zahonova K."/>
            <person name="Pipaliya S."/>
            <person name="Dacks J."/>
            <person name="Roger A.J."/>
        </authorList>
    </citation>
    <scope>NUCLEOTIDE SEQUENCE</scope>
    <source>
        <strain evidence="2">Busselton2</strain>
    </source>
</reference>
<feature type="region of interest" description="Disordered" evidence="1">
    <location>
        <begin position="1"/>
        <end position="21"/>
    </location>
</feature>
<feature type="region of interest" description="Disordered" evidence="1">
    <location>
        <begin position="44"/>
        <end position="68"/>
    </location>
</feature>
<dbReference type="AlphaFoldDB" id="A0AAV7YS88"/>
<sequence length="116" mass="13514">MTTQSTCIQQDKRGKKQAPKDYQKVIELNTSKPFQNQMAKQDMSPYLMPGESTGMHQQQGWKQTSTTGLPENFRVKHFRAFSKEDGTRYVMTLKDNRIFWYAPGQDWEESPSKGLF</sequence>